<dbReference type="Proteomes" id="UP000263900">
    <property type="component" value="Chromosome"/>
</dbReference>
<gene>
    <name evidence="2" type="ORF">D3H65_06060</name>
</gene>
<dbReference type="EMBL" id="CP032157">
    <property type="protein sequence ID" value="AXY73570.1"/>
    <property type="molecule type" value="Genomic_DNA"/>
</dbReference>
<evidence type="ECO:0000259" key="1">
    <source>
        <dbReference type="Pfam" id="PF00144"/>
    </source>
</evidence>
<dbReference type="PANTHER" id="PTHR43283">
    <property type="entry name" value="BETA-LACTAMASE-RELATED"/>
    <property type="match status" value="1"/>
</dbReference>
<protein>
    <submittedName>
        <fullName evidence="2">Class C beta-lactamase-related serine hydrolase</fullName>
    </submittedName>
</protein>
<keyword evidence="2" id="KW-0378">Hydrolase</keyword>
<evidence type="ECO:0000313" key="2">
    <source>
        <dbReference type="EMBL" id="AXY73570.1"/>
    </source>
</evidence>
<dbReference type="Gene3D" id="3.40.710.10">
    <property type="entry name" value="DD-peptidase/beta-lactamase superfamily"/>
    <property type="match status" value="1"/>
</dbReference>
<feature type="domain" description="Beta-lactamase-related" evidence="1">
    <location>
        <begin position="48"/>
        <end position="344"/>
    </location>
</feature>
<name>A0A3B7MKD4_9BACT</name>
<keyword evidence="3" id="KW-1185">Reference proteome</keyword>
<dbReference type="PANTHER" id="PTHR43283:SF7">
    <property type="entry name" value="BETA-LACTAMASE-RELATED DOMAIN-CONTAINING PROTEIN"/>
    <property type="match status" value="1"/>
</dbReference>
<reference evidence="2 3" key="1">
    <citation type="submission" date="2018-09" db="EMBL/GenBank/DDBJ databases">
        <title>Genome sequencing of strain 6GH32-13.</title>
        <authorList>
            <person name="Weon H.-Y."/>
            <person name="Heo J."/>
            <person name="Kwon S.-W."/>
        </authorList>
    </citation>
    <scope>NUCLEOTIDE SEQUENCE [LARGE SCALE GENOMIC DNA]</scope>
    <source>
        <strain evidence="2 3">5GH32-13</strain>
    </source>
</reference>
<dbReference type="SUPFAM" id="SSF56601">
    <property type="entry name" value="beta-lactamase/transpeptidase-like"/>
    <property type="match status" value="1"/>
</dbReference>
<sequence>MKKLNTVLLLILSVSIGTQCQVRQAKQSTRLDEMTNQIENKTWPGVHSVLIARGDSLLYEHYFNGYNRDSLHDTRSAFKSITSLLAGIAIDKGFIKDVHQPVLSFFPEYAQTLGKDARKKAMTIKDLLEMKAGFDCEEFDGTKDCENEMATTKDWVKFSLELPMKDQPGTVWAYSSSAPMIISGIISKATGMSTMDFAKKYLFDPLGITHYRWTIDPAGHAMTAGSFYIRPLDMLKIGQLVNNKGVWKGNRIISSKWIQESTQATIPIPDFSYVGISKTTLAIPQPTFYGYYWYRENIRIKSNNKQEEVILASGNGGQYIMIIEDLDLVVVFTQGNYGARVAKQAFELLIKYILP</sequence>
<dbReference type="Pfam" id="PF00144">
    <property type="entry name" value="Beta-lactamase"/>
    <property type="match status" value="1"/>
</dbReference>
<organism evidence="2 3">
    <name type="scientific">Paraflavitalea soli</name>
    <dbReference type="NCBI Taxonomy" id="2315862"/>
    <lineage>
        <taxon>Bacteria</taxon>
        <taxon>Pseudomonadati</taxon>
        <taxon>Bacteroidota</taxon>
        <taxon>Chitinophagia</taxon>
        <taxon>Chitinophagales</taxon>
        <taxon>Chitinophagaceae</taxon>
        <taxon>Paraflavitalea</taxon>
    </lineage>
</organism>
<dbReference type="InterPro" id="IPR012338">
    <property type="entry name" value="Beta-lactam/transpept-like"/>
</dbReference>
<evidence type="ECO:0000313" key="3">
    <source>
        <dbReference type="Proteomes" id="UP000263900"/>
    </source>
</evidence>
<accession>A0A3B7MKD4</accession>
<dbReference type="InterPro" id="IPR001466">
    <property type="entry name" value="Beta-lactam-related"/>
</dbReference>
<dbReference type="GO" id="GO:0016787">
    <property type="term" value="F:hydrolase activity"/>
    <property type="evidence" value="ECO:0007669"/>
    <property type="project" value="UniProtKB-KW"/>
</dbReference>
<dbReference type="KEGG" id="pseg:D3H65_06060"/>
<proteinExistence type="predicted"/>
<dbReference type="OrthoDB" id="1185352at2"/>
<dbReference type="AlphaFoldDB" id="A0A3B7MKD4"/>
<dbReference type="RefSeq" id="WP_119049408.1">
    <property type="nucleotide sequence ID" value="NZ_CP032157.1"/>
</dbReference>
<dbReference type="InterPro" id="IPR050789">
    <property type="entry name" value="Diverse_Enzym_Activities"/>
</dbReference>